<dbReference type="RefSeq" id="WP_090804887.1">
    <property type="nucleotide sequence ID" value="NZ_BOND01000034.1"/>
</dbReference>
<gene>
    <name evidence="1" type="ORF">SAMN05421684_8431</name>
</gene>
<proteinExistence type="predicted"/>
<organism evidence="1 2">
    <name type="scientific">Asanoa ishikariensis</name>
    <dbReference type="NCBI Taxonomy" id="137265"/>
    <lineage>
        <taxon>Bacteria</taxon>
        <taxon>Bacillati</taxon>
        <taxon>Actinomycetota</taxon>
        <taxon>Actinomycetes</taxon>
        <taxon>Micromonosporales</taxon>
        <taxon>Micromonosporaceae</taxon>
        <taxon>Asanoa</taxon>
    </lineage>
</organism>
<reference evidence="2" key="1">
    <citation type="submission" date="2016-10" db="EMBL/GenBank/DDBJ databases">
        <authorList>
            <person name="Varghese N."/>
            <person name="Submissions S."/>
        </authorList>
    </citation>
    <scope>NUCLEOTIDE SEQUENCE [LARGE SCALE GENOMIC DNA]</scope>
    <source>
        <strain evidence="2">DSM 44718</strain>
    </source>
</reference>
<name>A0A1H3UYH4_9ACTN</name>
<dbReference type="Proteomes" id="UP000199632">
    <property type="component" value="Unassembled WGS sequence"/>
</dbReference>
<keyword evidence="2" id="KW-1185">Reference proteome</keyword>
<sequence>MTWPRRAPARDEVDAWFAAVLAGTASRDEADRWAAQWFTGDADRLVHDEHVWWALGLLYGVDLPADRTGTFLHDDEQVREWLAEFRARCAASPMGDG</sequence>
<dbReference type="OrthoDB" id="4225757at2"/>
<evidence type="ECO:0000313" key="1">
    <source>
        <dbReference type="EMBL" id="SDZ67407.1"/>
    </source>
</evidence>
<dbReference type="STRING" id="137265.SAMN05421684_8431"/>
<protein>
    <submittedName>
        <fullName evidence="1">Uncharacterized protein</fullName>
    </submittedName>
</protein>
<dbReference type="EMBL" id="FNQB01000007">
    <property type="protein sequence ID" value="SDZ67407.1"/>
    <property type="molecule type" value="Genomic_DNA"/>
</dbReference>
<accession>A0A1H3UYH4</accession>
<evidence type="ECO:0000313" key="2">
    <source>
        <dbReference type="Proteomes" id="UP000199632"/>
    </source>
</evidence>
<dbReference type="AlphaFoldDB" id="A0A1H3UYH4"/>